<keyword evidence="2" id="KW-1185">Reference proteome</keyword>
<sequence length="231" mass="25838">MYNMILLPERKQPTKEILESILEPVVGRDKFEVAANEGGAVITLLGKVFTLIYMDEPTPLAEGQPELSHQAHLIISNLNKPQSVREGINQQIALERFLLLICHEFAGEWVYWSVSDKATNVEQLHSIVDQASKLYQEGQEAPSELLPVNMWVSLESVPEGSVIQGFADLGEMDVLIKHGPNDSEAMKVVAAYITRHIFDYGRFFSPDETLSLPDGQPVSLQVNDNRLVLEL</sequence>
<protein>
    <recommendedName>
        <fullName evidence="3">DUF4261 domain-containing protein</fullName>
    </recommendedName>
</protein>
<evidence type="ECO:0000313" key="2">
    <source>
        <dbReference type="Proteomes" id="UP000760472"/>
    </source>
</evidence>
<dbReference type="RefSeq" id="WP_205214410.1">
    <property type="nucleotide sequence ID" value="NZ_JAFFZP010000047.1"/>
</dbReference>
<comment type="caution">
    <text evidence="1">The sequence shown here is derived from an EMBL/GenBank/DDBJ whole genome shotgun (WGS) entry which is preliminary data.</text>
</comment>
<evidence type="ECO:0008006" key="3">
    <source>
        <dbReference type="Google" id="ProtNLM"/>
    </source>
</evidence>
<proteinExistence type="predicted"/>
<dbReference type="EMBL" id="JAFFZP010000047">
    <property type="protein sequence ID" value="MBN0989633.1"/>
    <property type="molecule type" value="Genomic_DNA"/>
</dbReference>
<gene>
    <name evidence="1" type="ORF">JW498_19885</name>
</gene>
<dbReference type="Proteomes" id="UP000760472">
    <property type="component" value="Unassembled WGS sequence"/>
</dbReference>
<evidence type="ECO:0000313" key="1">
    <source>
        <dbReference type="EMBL" id="MBN0989633.1"/>
    </source>
</evidence>
<organism evidence="1 2">
    <name type="scientific">Amphritea pacifica</name>
    <dbReference type="NCBI Taxonomy" id="2811233"/>
    <lineage>
        <taxon>Bacteria</taxon>
        <taxon>Pseudomonadati</taxon>
        <taxon>Pseudomonadota</taxon>
        <taxon>Gammaproteobacteria</taxon>
        <taxon>Oceanospirillales</taxon>
        <taxon>Oceanospirillaceae</taxon>
        <taxon>Amphritea</taxon>
    </lineage>
</organism>
<reference evidence="1 2" key="1">
    <citation type="submission" date="2021-02" db="EMBL/GenBank/DDBJ databases">
        <title>A novel species of genus Amphritea isolated from a fishpond in China.</title>
        <authorList>
            <person name="Lu H."/>
        </authorList>
    </citation>
    <scope>NUCLEOTIDE SEQUENCE [LARGE SCALE GENOMIC DNA]</scope>
    <source>
        <strain evidence="1 2">RP18W</strain>
    </source>
</reference>
<accession>A0ABS2WD71</accession>
<name>A0ABS2WD71_9GAMM</name>